<dbReference type="SUPFAM" id="SSF56349">
    <property type="entry name" value="DNA breaking-rejoining enzymes"/>
    <property type="match status" value="1"/>
</dbReference>
<sequence>MMNDWYERSMKALQLAGLAEGSQQCYTRAVRMLVLFYDKTPDLISEEELQEYFLHRRNVDKWSSGTLRICYCAIRFFFEKVLRRDWHIFGYLKAERSKKLPAVLSQEEIARILSCVRTPHNRAYLFTVYSCGLRLQEGLHLEVGDIDSDRMLIHVHRGKGAKDRMVPLPPPTLAVLREHWKSHKNPRPIFPALGCGDKQGATAESPLAITTVVGAMKDAVRQAGITKRSVHIHTLRHYATHLLEEGVNLRVIQRYLGHSSIETTMVYLHLTRKGHDDAVQIINRLMGEIR</sequence>
<keyword evidence="2" id="KW-0229">DNA integration</keyword>
<dbReference type="InterPro" id="IPR002104">
    <property type="entry name" value="Integrase_catalytic"/>
</dbReference>
<evidence type="ECO:0000259" key="5">
    <source>
        <dbReference type="PROSITE" id="PS51898"/>
    </source>
</evidence>
<dbReference type="OrthoDB" id="9801717at2"/>
<dbReference type="Gene3D" id="1.10.150.130">
    <property type="match status" value="1"/>
</dbReference>
<feature type="domain" description="Tyr recombinase" evidence="5">
    <location>
        <begin position="99"/>
        <end position="281"/>
    </location>
</feature>
<evidence type="ECO:0000313" key="6">
    <source>
        <dbReference type="EMBL" id="ABQ27274.1"/>
    </source>
</evidence>
<evidence type="ECO:0000256" key="2">
    <source>
        <dbReference type="ARBA" id="ARBA00022908"/>
    </source>
</evidence>
<dbReference type="STRING" id="351605.Gura_3109"/>
<dbReference type="Proteomes" id="UP000006695">
    <property type="component" value="Chromosome"/>
</dbReference>
<accession>A5G656</accession>
<dbReference type="InterPro" id="IPR050090">
    <property type="entry name" value="Tyrosine_recombinase_XerCD"/>
</dbReference>
<keyword evidence="4" id="KW-0233">DNA recombination</keyword>
<evidence type="ECO:0000313" key="7">
    <source>
        <dbReference type="Proteomes" id="UP000006695"/>
    </source>
</evidence>
<dbReference type="InterPro" id="IPR004107">
    <property type="entry name" value="Integrase_SAM-like_N"/>
</dbReference>
<evidence type="ECO:0000256" key="1">
    <source>
        <dbReference type="ARBA" id="ARBA00008857"/>
    </source>
</evidence>
<dbReference type="Pfam" id="PF00589">
    <property type="entry name" value="Phage_integrase"/>
    <property type="match status" value="1"/>
</dbReference>
<dbReference type="KEGG" id="gur:Gura_3109"/>
<protein>
    <submittedName>
        <fullName evidence="6">Phage integrase family protein</fullName>
    </submittedName>
</protein>
<dbReference type="Gene3D" id="1.10.443.10">
    <property type="entry name" value="Intergrase catalytic core"/>
    <property type="match status" value="1"/>
</dbReference>
<dbReference type="AlphaFoldDB" id="A5G656"/>
<gene>
    <name evidence="6" type="ordered locus">Gura_3109</name>
</gene>
<name>A5G656_GEOUR</name>
<reference evidence="6 7" key="1">
    <citation type="submission" date="2007-05" db="EMBL/GenBank/DDBJ databases">
        <title>Complete sequence of Geobacter uraniireducens Rf4.</title>
        <authorList>
            <consortium name="US DOE Joint Genome Institute"/>
            <person name="Copeland A."/>
            <person name="Lucas S."/>
            <person name="Lapidus A."/>
            <person name="Barry K."/>
            <person name="Detter J.C."/>
            <person name="Glavina del Rio T."/>
            <person name="Hammon N."/>
            <person name="Israni S."/>
            <person name="Dalin E."/>
            <person name="Tice H."/>
            <person name="Pitluck S."/>
            <person name="Chertkov O."/>
            <person name="Brettin T."/>
            <person name="Bruce D."/>
            <person name="Han C."/>
            <person name="Schmutz J."/>
            <person name="Larimer F."/>
            <person name="Land M."/>
            <person name="Hauser L."/>
            <person name="Kyrpides N."/>
            <person name="Mikhailova N."/>
            <person name="Shelobolina E."/>
            <person name="Aklujkar M."/>
            <person name="Lovley D."/>
            <person name="Richardson P."/>
        </authorList>
    </citation>
    <scope>NUCLEOTIDE SEQUENCE [LARGE SCALE GENOMIC DNA]</scope>
    <source>
        <strain evidence="6 7">Rf4</strain>
    </source>
</reference>
<dbReference type="PANTHER" id="PTHR30349">
    <property type="entry name" value="PHAGE INTEGRASE-RELATED"/>
    <property type="match status" value="1"/>
</dbReference>
<dbReference type="GO" id="GO:0003677">
    <property type="term" value="F:DNA binding"/>
    <property type="evidence" value="ECO:0007669"/>
    <property type="project" value="UniProtKB-KW"/>
</dbReference>
<dbReference type="PANTHER" id="PTHR30349:SF64">
    <property type="entry name" value="PROPHAGE INTEGRASE INTD-RELATED"/>
    <property type="match status" value="1"/>
</dbReference>
<comment type="similarity">
    <text evidence="1">Belongs to the 'phage' integrase family.</text>
</comment>
<evidence type="ECO:0000256" key="3">
    <source>
        <dbReference type="ARBA" id="ARBA00023125"/>
    </source>
</evidence>
<proteinExistence type="inferred from homology"/>
<keyword evidence="7" id="KW-1185">Reference proteome</keyword>
<dbReference type="Pfam" id="PF13495">
    <property type="entry name" value="Phage_int_SAM_4"/>
    <property type="match status" value="1"/>
</dbReference>
<dbReference type="InterPro" id="IPR013762">
    <property type="entry name" value="Integrase-like_cat_sf"/>
</dbReference>
<dbReference type="GO" id="GO:0006310">
    <property type="term" value="P:DNA recombination"/>
    <property type="evidence" value="ECO:0007669"/>
    <property type="project" value="UniProtKB-KW"/>
</dbReference>
<dbReference type="InterPro" id="IPR010998">
    <property type="entry name" value="Integrase_recombinase_N"/>
</dbReference>
<dbReference type="InterPro" id="IPR011010">
    <property type="entry name" value="DNA_brk_join_enz"/>
</dbReference>
<dbReference type="HOGENOM" id="CLU_027562_9_5_7"/>
<dbReference type="PROSITE" id="PS51898">
    <property type="entry name" value="TYR_RECOMBINASE"/>
    <property type="match status" value="1"/>
</dbReference>
<dbReference type="GO" id="GO:0015074">
    <property type="term" value="P:DNA integration"/>
    <property type="evidence" value="ECO:0007669"/>
    <property type="project" value="UniProtKB-KW"/>
</dbReference>
<dbReference type="EMBL" id="CP000698">
    <property type="protein sequence ID" value="ABQ27274.1"/>
    <property type="molecule type" value="Genomic_DNA"/>
</dbReference>
<keyword evidence="3" id="KW-0238">DNA-binding</keyword>
<evidence type="ECO:0000256" key="4">
    <source>
        <dbReference type="ARBA" id="ARBA00023172"/>
    </source>
</evidence>
<organism evidence="6 7">
    <name type="scientific">Geotalea uraniireducens (strain Rf4)</name>
    <name type="common">Geobacter uraniireducens</name>
    <dbReference type="NCBI Taxonomy" id="351605"/>
    <lineage>
        <taxon>Bacteria</taxon>
        <taxon>Pseudomonadati</taxon>
        <taxon>Thermodesulfobacteriota</taxon>
        <taxon>Desulfuromonadia</taxon>
        <taxon>Geobacterales</taxon>
        <taxon>Geobacteraceae</taxon>
        <taxon>Geotalea</taxon>
    </lineage>
</organism>